<evidence type="ECO:0000313" key="3">
    <source>
        <dbReference type="Proteomes" id="UP000799429"/>
    </source>
</evidence>
<feature type="region of interest" description="Disordered" evidence="1">
    <location>
        <begin position="137"/>
        <end position="166"/>
    </location>
</feature>
<comment type="caution">
    <text evidence="2">The sequence shown here is derived from an EMBL/GenBank/DDBJ whole genome shotgun (WGS) entry which is preliminary data.</text>
</comment>
<organism evidence="2 3">
    <name type="scientific">Patellaria atrata CBS 101060</name>
    <dbReference type="NCBI Taxonomy" id="1346257"/>
    <lineage>
        <taxon>Eukaryota</taxon>
        <taxon>Fungi</taxon>
        <taxon>Dikarya</taxon>
        <taxon>Ascomycota</taxon>
        <taxon>Pezizomycotina</taxon>
        <taxon>Dothideomycetes</taxon>
        <taxon>Dothideomycetes incertae sedis</taxon>
        <taxon>Patellariales</taxon>
        <taxon>Patellariaceae</taxon>
        <taxon>Patellaria</taxon>
    </lineage>
</organism>
<sequence length="178" mass="19090">MADMQVVLYNPAIALAAQANRNPVLLIAQQQLAPWYHSPQSRALLAVGGGVDVEFVRGSITPQQIGSHRQSYVNGILIQSRGGDIDPCTACRTRGFRPFLSCRRAEVHFGGACANCKWCDHAARRSVRAGGLDKPAYGDRLLGPSPRDDRADGSAPENAITLGDDEEGATPQNVIIIV</sequence>
<name>A0A9P4S6I1_9PEZI</name>
<reference evidence="2" key="1">
    <citation type="journal article" date="2020" name="Stud. Mycol.">
        <title>101 Dothideomycetes genomes: a test case for predicting lifestyles and emergence of pathogens.</title>
        <authorList>
            <person name="Haridas S."/>
            <person name="Albert R."/>
            <person name="Binder M."/>
            <person name="Bloem J."/>
            <person name="Labutti K."/>
            <person name="Salamov A."/>
            <person name="Andreopoulos B."/>
            <person name="Baker S."/>
            <person name="Barry K."/>
            <person name="Bills G."/>
            <person name="Bluhm B."/>
            <person name="Cannon C."/>
            <person name="Castanera R."/>
            <person name="Culley D."/>
            <person name="Daum C."/>
            <person name="Ezra D."/>
            <person name="Gonzalez J."/>
            <person name="Henrissat B."/>
            <person name="Kuo A."/>
            <person name="Liang C."/>
            <person name="Lipzen A."/>
            <person name="Lutzoni F."/>
            <person name="Magnuson J."/>
            <person name="Mondo S."/>
            <person name="Nolan M."/>
            <person name="Ohm R."/>
            <person name="Pangilinan J."/>
            <person name="Park H.-J."/>
            <person name="Ramirez L."/>
            <person name="Alfaro M."/>
            <person name="Sun H."/>
            <person name="Tritt A."/>
            <person name="Yoshinaga Y."/>
            <person name="Zwiers L.-H."/>
            <person name="Turgeon B."/>
            <person name="Goodwin S."/>
            <person name="Spatafora J."/>
            <person name="Crous P."/>
            <person name="Grigoriev I."/>
        </authorList>
    </citation>
    <scope>NUCLEOTIDE SEQUENCE</scope>
    <source>
        <strain evidence="2">CBS 101060</strain>
    </source>
</reference>
<dbReference type="Proteomes" id="UP000799429">
    <property type="component" value="Unassembled WGS sequence"/>
</dbReference>
<evidence type="ECO:0000313" key="2">
    <source>
        <dbReference type="EMBL" id="KAF2836090.1"/>
    </source>
</evidence>
<dbReference type="InterPro" id="IPR022190">
    <property type="entry name" value="DUF3716"/>
</dbReference>
<dbReference type="EMBL" id="MU006105">
    <property type="protein sequence ID" value="KAF2836090.1"/>
    <property type="molecule type" value="Genomic_DNA"/>
</dbReference>
<evidence type="ECO:0000256" key="1">
    <source>
        <dbReference type="SAM" id="MobiDB-lite"/>
    </source>
</evidence>
<dbReference type="Pfam" id="PF12511">
    <property type="entry name" value="DUF3716"/>
    <property type="match status" value="1"/>
</dbReference>
<gene>
    <name evidence="2" type="ORF">M501DRAFT_960940</name>
</gene>
<proteinExistence type="predicted"/>
<keyword evidence="3" id="KW-1185">Reference proteome</keyword>
<protein>
    <submittedName>
        <fullName evidence="2">Uncharacterized protein</fullName>
    </submittedName>
</protein>
<accession>A0A9P4S6I1</accession>
<dbReference type="OrthoDB" id="2608216at2759"/>
<dbReference type="AlphaFoldDB" id="A0A9P4S6I1"/>